<comment type="caution">
    <text evidence="2">The sequence shown here is derived from an EMBL/GenBank/DDBJ whole genome shotgun (WGS) entry which is preliminary data.</text>
</comment>
<evidence type="ECO:0000313" key="3">
    <source>
        <dbReference type="Proteomes" id="UP000708576"/>
    </source>
</evidence>
<accession>A0ABS5K153</accession>
<gene>
    <name evidence="2" type="ORF">KEM10_19225</name>
</gene>
<evidence type="ECO:0008006" key="4">
    <source>
        <dbReference type="Google" id="ProtNLM"/>
    </source>
</evidence>
<dbReference type="RefSeq" id="WP_212218240.1">
    <property type="nucleotide sequence ID" value="NZ_JAGUCO010000023.1"/>
</dbReference>
<feature type="chain" id="PRO_5046739205" description="Outer membrane protein beta-barrel domain-containing protein" evidence="1">
    <location>
        <begin position="24"/>
        <end position="223"/>
    </location>
</feature>
<reference evidence="2 3" key="1">
    <citation type="journal article" date="2015" name="Int. J. Syst. Evol. Microbiol.">
        <title>Carboxylicivirga linearis sp. nov., isolated from a sea cucumber culture pond.</title>
        <authorList>
            <person name="Wang F.Q."/>
            <person name="Zhou Y.X."/>
            <person name="Lin X.Z."/>
            <person name="Chen G.J."/>
            <person name="Du Z.J."/>
        </authorList>
    </citation>
    <scope>NUCLEOTIDE SEQUENCE [LARGE SCALE GENOMIC DNA]</scope>
    <source>
        <strain evidence="2 3">FB218</strain>
    </source>
</reference>
<evidence type="ECO:0000313" key="2">
    <source>
        <dbReference type="EMBL" id="MBS2100426.1"/>
    </source>
</evidence>
<proteinExistence type="predicted"/>
<organism evidence="2 3">
    <name type="scientific">Carboxylicivirga linearis</name>
    <dbReference type="NCBI Taxonomy" id="1628157"/>
    <lineage>
        <taxon>Bacteria</taxon>
        <taxon>Pseudomonadati</taxon>
        <taxon>Bacteroidota</taxon>
        <taxon>Bacteroidia</taxon>
        <taxon>Marinilabiliales</taxon>
        <taxon>Marinilabiliaceae</taxon>
        <taxon>Carboxylicivirga</taxon>
    </lineage>
</organism>
<keyword evidence="3" id="KW-1185">Reference proteome</keyword>
<feature type="signal peptide" evidence="1">
    <location>
        <begin position="1"/>
        <end position="23"/>
    </location>
</feature>
<dbReference type="Proteomes" id="UP000708576">
    <property type="component" value="Unassembled WGS sequence"/>
</dbReference>
<evidence type="ECO:0000256" key="1">
    <source>
        <dbReference type="SAM" id="SignalP"/>
    </source>
</evidence>
<dbReference type="EMBL" id="JAGUCO010000023">
    <property type="protein sequence ID" value="MBS2100426.1"/>
    <property type="molecule type" value="Genomic_DNA"/>
</dbReference>
<sequence length="223" mass="25217">MKRYYMWMLLLAIVVLGSNEAVAQQPEVKPTAPIPLEVFLGGEGFTSQLVLDRKFGPDSKLGFFGLTYINANYENDGEFQESVNLSMLKYDVLKGVSVLAGSMYNSHWGFRPFAGAQYAYHTRTFMGMLTSGFHLTATKNFETIAMLEYRPVIKGDWSLYSRVQGMYSHITTTSSNHHDRSHVYGRLGVSFKNYSFGAAYNYDCYSPMKITNNEFGIFIGVLM</sequence>
<protein>
    <recommendedName>
        <fullName evidence="4">Outer membrane protein beta-barrel domain-containing protein</fullName>
    </recommendedName>
</protein>
<keyword evidence="1" id="KW-0732">Signal</keyword>
<name>A0ABS5K153_9BACT</name>